<dbReference type="AlphaFoldDB" id="A0A183DEJ0"/>
<dbReference type="WBParaSite" id="GPUH_0000714001-mRNA-1">
    <property type="protein sequence ID" value="GPUH_0000714001-mRNA-1"/>
    <property type="gene ID" value="GPUH_0000714001"/>
</dbReference>
<name>A0A183DEJ0_9BILA</name>
<reference evidence="3" key="1">
    <citation type="submission" date="2016-06" db="UniProtKB">
        <authorList>
            <consortium name="WormBaseParasite"/>
        </authorList>
    </citation>
    <scope>IDENTIFICATION</scope>
</reference>
<organism evidence="3">
    <name type="scientific">Gongylonema pulchrum</name>
    <dbReference type="NCBI Taxonomy" id="637853"/>
    <lineage>
        <taxon>Eukaryota</taxon>
        <taxon>Metazoa</taxon>
        <taxon>Ecdysozoa</taxon>
        <taxon>Nematoda</taxon>
        <taxon>Chromadorea</taxon>
        <taxon>Rhabditida</taxon>
        <taxon>Spirurina</taxon>
        <taxon>Spiruromorpha</taxon>
        <taxon>Spiruroidea</taxon>
        <taxon>Gongylonematidae</taxon>
        <taxon>Gongylonema</taxon>
    </lineage>
</organism>
<gene>
    <name evidence="1" type="ORF">GPUH_LOCUS7128</name>
</gene>
<evidence type="ECO:0000313" key="1">
    <source>
        <dbReference type="EMBL" id="VDK57315.1"/>
    </source>
</evidence>
<proteinExistence type="predicted"/>
<evidence type="ECO:0000313" key="3">
    <source>
        <dbReference type="WBParaSite" id="GPUH_0000714001-mRNA-1"/>
    </source>
</evidence>
<sequence>MSPGLICINKCIATPSTMRTNSGGLWPRSSTSRAIPGRLLHIHALPSSFHPFGQINILTFLKIHTSLTMSFRDLNGTLTAAREMFLCVSWMELEQTSHTIAWNEILKKASPLNALTAPLHLSQC</sequence>
<keyword evidence="2" id="KW-1185">Reference proteome</keyword>
<evidence type="ECO:0000313" key="2">
    <source>
        <dbReference type="Proteomes" id="UP000271098"/>
    </source>
</evidence>
<reference evidence="1 2" key="2">
    <citation type="submission" date="2018-11" db="EMBL/GenBank/DDBJ databases">
        <authorList>
            <consortium name="Pathogen Informatics"/>
        </authorList>
    </citation>
    <scope>NUCLEOTIDE SEQUENCE [LARGE SCALE GENOMIC DNA]</scope>
</reference>
<protein>
    <submittedName>
        <fullName evidence="1 3">Uncharacterized protein</fullName>
    </submittedName>
</protein>
<dbReference type="Proteomes" id="UP000271098">
    <property type="component" value="Unassembled WGS sequence"/>
</dbReference>
<accession>A0A183DEJ0</accession>
<dbReference type="EMBL" id="UYRT01017924">
    <property type="protein sequence ID" value="VDK57315.1"/>
    <property type="molecule type" value="Genomic_DNA"/>
</dbReference>